<dbReference type="InterPro" id="IPR011009">
    <property type="entry name" value="Kinase-like_dom_sf"/>
</dbReference>
<organism evidence="7 8">
    <name type="scientific">Paragonimus westermani</name>
    <dbReference type="NCBI Taxonomy" id="34504"/>
    <lineage>
        <taxon>Eukaryota</taxon>
        <taxon>Metazoa</taxon>
        <taxon>Spiralia</taxon>
        <taxon>Lophotrochozoa</taxon>
        <taxon>Platyhelminthes</taxon>
        <taxon>Trematoda</taxon>
        <taxon>Digenea</taxon>
        <taxon>Plagiorchiida</taxon>
        <taxon>Troglotremata</taxon>
        <taxon>Troglotrematidae</taxon>
        <taxon>Paragonimus</taxon>
    </lineage>
</organism>
<comment type="caution">
    <text evidence="7">The sequence shown here is derived from an EMBL/GenBank/DDBJ whole genome shotgun (WGS) entry which is preliminary data.</text>
</comment>
<evidence type="ECO:0000256" key="3">
    <source>
        <dbReference type="ARBA" id="ARBA00022679"/>
    </source>
</evidence>
<dbReference type="OrthoDB" id="201153at2759"/>
<protein>
    <recommendedName>
        <fullName evidence="6">ABC1 atypical kinase-like domain-containing protein</fullName>
    </recommendedName>
</protein>
<gene>
    <name evidence="7" type="ORF">P879_08061</name>
</gene>
<dbReference type="InterPro" id="IPR034646">
    <property type="entry name" value="ADCK3_dom"/>
</dbReference>
<proteinExistence type="inferred from homology"/>
<evidence type="ECO:0000313" key="8">
    <source>
        <dbReference type="Proteomes" id="UP000699462"/>
    </source>
</evidence>
<evidence type="ECO:0000256" key="5">
    <source>
        <dbReference type="ARBA" id="ARBA00022840"/>
    </source>
</evidence>
<evidence type="ECO:0000256" key="1">
    <source>
        <dbReference type="ARBA" id="ARBA00004749"/>
    </source>
</evidence>
<sequence length="548" mass="62412">MRFHLDESILNPRIQKMFERVRQAADFMPNRQMQKVLVAELGSDWRNGILQFEEQPFAAASIGQVHRAVLNDGRTVAMKIQYPGVADSIDADINNLMALLKRFDVLPHGLFADRAVEVAKRELRDECDYKREASYCKRFAALLVDDSVFQVPAVIDELTTRRVLTAEYMEGLVLDHCYALPQDVRNWIGEQLLRLCLNELFVFRVMQTDPNWSNFLYNPKTGKIVLLDFGASREYDKKFVDIYIQLIHCAAEDDREGILTHSSSLGFLTGYESKIMLQAHVDAVGILGEAFSSTSPFDFGKQSTTRRINQLIPVMLEHRLTPPPEESYSLHRKMPSELMVFDRRSDSPSFNTGEVDEAESHISLEPWSVTDDSDSILYPTIGYVPLGSELLSSVGTGDSEDEGTNEAHTEGDSMAIVSEQMVQFRENSVYPPEGVRPVIPLDLDVDGLLHAYLRHTELEPQGAFGNSAMYTDPLSDRSQAALWNSSENSLRDRITMNEDKVDEIRNCMSNFVLSERQVPLWAREIPEEVWTRKLLERLNERKTDSFQQ</sequence>
<dbReference type="SUPFAM" id="SSF56112">
    <property type="entry name" value="Protein kinase-like (PK-like)"/>
    <property type="match status" value="1"/>
</dbReference>
<dbReference type="GO" id="GO:0005524">
    <property type="term" value="F:ATP binding"/>
    <property type="evidence" value="ECO:0007669"/>
    <property type="project" value="UniProtKB-KW"/>
</dbReference>
<name>A0A8T0DI48_9TREM</name>
<dbReference type="PANTHER" id="PTHR43851">
    <property type="match status" value="1"/>
</dbReference>
<evidence type="ECO:0000313" key="7">
    <source>
        <dbReference type="EMBL" id="KAF8566614.1"/>
    </source>
</evidence>
<dbReference type="Pfam" id="PF06910">
    <property type="entry name" value="MEA1"/>
    <property type="match status" value="1"/>
</dbReference>
<dbReference type="GO" id="GO:0016740">
    <property type="term" value="F:transferase activity"/>
    <property type="evidence" value="ECO:0007669"/>
    <property type="project" value="UniProtKB-KW"/>
</dbReference>
<reference evidence="7 8" key="1">
    <citation type="submission" date="2019-07" db="EMBL/GenBank/DDBJ databases">
        <title>Annotation for the trematode Paragonimus westermani.</title>
        <authorList>
            <person name="Choi Y.-J."/>
        </authorList>
    </citation>
    <scope>NUCLEOTIDE SEQUENCE [LARGE SCALE GENOMIC DNA]</scope>
    <source>
        <strain evidence="7">180907_Pwestermani</strain>
    </source>
</reference>
<keyword evidence="8" id="KW-1185">Reference proteome</keyword>
<keyword evidence="3" id="KW-0808">Transferase</keyword>
<dbReference type="AlphaFoldDB" id="A0A8T0DI48"/>
<dbReference type="GO" id="GO:0006744">
    <property type="term" value="P:ubiquinone biosynthetic process"/>
    <property type="evidence" value="ECO:0007669"/>
    <property type="project" value="TreeGrafter"/>
</dbReference>
<dbReference type="CDD" id="cd13970">
    <property type="entry name" value="ABC1_ADCK3"/>
    <property type="match status" value="1"/>
</dbReference>
<comment type="similarity">
    <text evidence="2">Belongs to the protein kinase superfamily. ADCK protein kinase family.</text>
</comment>
<dbReference type="EMBL" id="JTDF01004862">
    <property type="protein sequence ID" value="KAF8566614.1"/>
    <property type="molecule type" value="Genomic_DNA"/>
</dbReference>
<dbReference type="PANTHER" id="PTHR43851:SF3">
    <property type="entry name" value="COENZYME Q8"/>
    <property type="match status" value="1"/>
</dbReference>
<dbReference type="Proteomes" id="UP000699462">
    <property type="component" value="Unassembled WGS sequence"/>
</dbReference>
<feature type="domain" description="ABC1 atypical kinase-like" evidence="6">
    <location>
        <begin position="21"/>
        <end position="260"/>
    </location>
</feature>
<evidence type="ECO:0000259" key="6">
    <source>
        <dbReference type="Pfam" id="PF03109"/>
    </source>
</evidence>
<dbReference type="InterPro" id="IPR004147">
    <property type="entry name" value="ABC1_dom"/>
</dbReference>
<dbReference type="InterPro" id="IPR051409">
    <property type="entry name" value="Atypical_kinase_ADCK"/>
</dbReference>
<keyword evidence="5" id="KW-0067">ATP-binding</keyword>
<accession>A0A8T0DI48</accession>
<keyword evidence="4" id="KW-0547">Nucleotide-binding</keyword>
<evidence type="ECO:0000256" key="4">
    <source>
        <dbReference type="ARBA" id="ARBA00022741"/>
    </source>
</evidence>
<comment type="pathway">
    <text evidence="1">Cofactor biosynthesis; ubiquinone biosynthesis.</text>
</comment>
<evidence type="ECO:0000256" key="2">
    <source>
        <dbReference type="ARBA" id="ARBA00009670"/>
    </source>
</evidence>
<dbReference type="Pfam" id="PF03109">
    <property type="entry name" value="ABC1"/>
    <property type="match status" value="1"/>
</dbReference>